<comment type="caution">
    <text evidence="1">The sequence shown here is derived from an EMBL/GenBank/DDBJ whole genome shotgun (WGS) entry which is preliminary data.</text>
</comment>
<evidence type="ECO:0000313" key="2">
    <source>
        <dbReference type="Proteomes" id="UP000176294"/>
    </source>
</evidence>
<dbReference type="EMBL" id="MDZB01000133">
    <property type="protein sequence ID" value="OGX83226.1"/>
    <property type="molecule type" value="Genomic_DNA"/>
</dbReference>
<dbReference type="Proteomes" id="UP000176294">
    <property type="component" value="Unassembled WGS sequence"/>
</dbReference>
<organism evidence="1 2">
    <name type="scientific">Hymenobacter lapidarius</name>
    <dbReference type="NCBI Taxonomy" id="1908237"/>
    <lineage>
        <taxon>Bacteria</taxon>
        <taxon>Pseudomonadati</taxon>
        <taxon>Bacteroidota</taxon>
        <taxon>Cytophagia</taxon>
        <taxon>Cytophagales</taxon>
        <taxon>Hymenobacteraceae</taxon>
        <taxon>Hymenobacter</taxon>
    </lineage>
</organism>
<keyword evidence="2" id="KW-1185">Reference proteome</keyword>
<proteinExistence type="predicted"/>
<name>A0A1G1SX71_9BACT</name>
<accession>A0A1G1SX71</accession>
<protein>
    <submittedName>
        <fullName evidence="1">Uncharacterized protein</fullName>
    </submittedName>
</protein>
<dbReference type="AlphaFoldDB" id="A0A1G1SX71"/>
<reference evidence="1 2" key="1">
    <citation type="submission" date="2016-08" db="EMBL/GenBank/DDBJ databases">
        <title>Hymenobacter coccineus sp. nov., Hymenobacter lapidarius sp. nov. and Hymenobacter glacialis sp. nov., isolated from Antarctic soil.</title>
        <authorList>
            <person name="Sedlacek I."/>
            <person name="Kralova S."/>
            <person name="Kyrova K."/>
            <person name="Maslanova I."/>
            <person name="Stankova E."/>
            <person name="Vrbovska V."/>
            <person name="Nemec M."/>
            <person name="Bartak M."/>
            <person name="Svec P."/>
            <person name="Busse H.-J."/>
            <person name="Pantucek R."/>
        </authorList>
    </citation>
    <scope>NUCLEOTIDE SEQUENCE [LARGE SCALE GENOMIC DNA]</scope>
    <source>
        <strain evidence="1 2">CCM 8643</strain>
    </source>
</reference>
<dbReference type="OrthoDB" id="8657476at2"/>
<gene>
    <name evidence="1" type="ORF">BEN47_17615</name>
</gene>
<dbReference type="RefSeq" id="WP_070729498.1">
    <property type="nucleotide sequence ID" value="NZ_MDZB01000133.1"/>
</dbReference>
<sequence length="119" mass="13330">MSPSFPFEVAPLPPPTSPERQLAIFADVGGLEEYYVLFQNYGFGGTAESWVEHIQTIIEEHQPELLDELEFEEGGHTFVAYAPNQVVADQFLACVLPFFGSLPQLQKYLSQADPDDFFA</sequence>
<evidence type="ECO:0000313" key="1">
    <source>
        <dbReference type="EMBL" id="OGX83226.1"/>
    </source>
</evidence>